<evidence type="ECO:0000313" key="1">
    <source>
        <dbReference type="EMBL" id="DAD78137.1"/>
    </source>
</evidence>
<reference evidence="1" key="1">
    <citation type="journal article" date="2021" name="Proc. Natl. Acad. Sci. U.S.A.">
        <title>A Catalog of Tens of Thousands of Viruses from Human Metagenomes Reveals Hidden Associations with Chronic Diseases.</title>
        <authorList>
            <person name="Tisza M.J."/>
            <person name="Buck C.B."/>
        </authorList>
    </citation>
    <scope>NUCLEOTIDE SEQUENCE</scope>
    <source>
        <strain evidence="1">Ctrgt10</strain>
    </source>
</reference>
<dbReference type="EMBL" id="BK014839">
    <property type="protein sequence ID" value="DAD78137.1"/>
    <property type="molecule type" value="Genomic_DNA"/>
</dbReference>
<proteinExistence type="predicted"/>
<protein>
    <submittedName>
        <fullName evidence="1">Uncharacterized protein</fullName>
    </submittedName>
</protein>
<organism evidence="1">
    <name type="scientific">Siphoviridae sp. ctrgt10</name>
    <dbReference type="NCBI Taxonomy" id="2826479"/>
    <lineage>
        <taxon>Viruses</taxon>
        <taxon>Duplodnaviria</taxon>
        <taxon>Heunggongvirae</taxon>
        <taxon>Uroviricota</taxon>
        <taxon>Caudoviricetes</taxon>
    </lineage>
</organism>
<name>A0A8S5M729_9CAUD</name>
<sequence length="273" mass="31216">MLQELKTNLEQSANVLIPEWKTLTKNELLNAYVDAKTTQEKEGYLSAIFLNYWTYLNRCYRKVYKTASAEDCYDMLVDSALYVLKKVPWRNPQNKLYNDPNGPDKAMNVALSSAVHVYYQFSNTQKRRANVAAISLEYLSDVCGDAAVKHYSETTYDDYDLVVDTLVKDNFNKKNYVAAFVIDGTAYGDCFKHTHDEKGYILSEFSKRALMKHLRSLDSDYVANFAKKYEVDYAKAKEAAEICTSLSSSRLDTLVRKTFESIKHSKYAGGLLC</sequence>
<accession>A0A8S5M729</accession>